<keyword evidence="2" id="KW-1185">Reference proteome</keyword>
<protein>
    <submittedName>
        <fullName evidence="1">Uncharacterized protein</fullName>
    </submittedName>
</protein>
<evidence type="ECO:0000313" key="1">
    <source>
        <dbReference type="EMBL" id="MBA0638272.1"/>
    </source>
</evidence>
<dbReference type="Proteomes" id="UP000593561">
    <property type="component" value="Unassembled WGS sequence"/>
</dbReference>
<gene>
    <name evidence="1" type="ORF">Godav_029987</name>
</gene>
<comment type="caution">
    <text evidence="1">The sequence shown here is derived from an EMBL/GenBank/DDBJ whole genome shotgun (WGS) entry which is preliminary data.</text>
</comment>
<sequence>MLKEVVDQNAPIQTRGRSKKASRLRDMLIALINQVGNLEESIGNMKETLELVEGCTDGFDSMEEQLREFVLDSLGANAKKMNGLVKSTAEKLVERDDTLKDILLTSNRCSQTKEVQGCNTFE</sequence>
<proteinExistence type="predicted"/>
<dbReference type="AlphaFoldDB" id="A0A7J8TJB5"/>
<accession>A0A7J8TJB5</accession>
<evidence type="ECO:0000313" key="2">
    <source>
        <dbReference type="Proteomes" id="UP000593561"/>
    </source>
</evidence>
<dbReference type="EMBL" id="JABFAC010250260">
    <property type="protein sequence ID" value="MBA0638272.1"/>
    <property type="molecule type" value="Genomic_DNA"/>
</dbReference>
<organism evidence="1 2">
    <name type="scientific">Gossypium davidsonii</name>
    <name type="common">Davidson's cotton</name>
    <name type="synonym">Gossypium klotzschianum subsp. davidsonii</name>
    <dbReference type="NCBI Taxonomy" id="34287"/>
    <lineage>
        <taxon>Eukaryota</taxon>
        <taxon>Viridiplantae</taxon>
        <taxon>Streptophyta</taxon>
        <taxon>Embryophyta</taxon>
        <taxon>Tracheophyta</taxon>
        <taxon>Spermatophyta</taxon>
        <taxon>Magnoliopsida</taxon>
        <taxon>eudicotyledons</taxon>
        <taxon>Gunneridae</taxon>
        <taxon>Pentapetalae</taxon>
        <taxon>rosids</taxon>
        <taxon>malvids</taxon>
        <taxon>Malvales</taxon>
        <taxon>Malvaceae</taxon>
        <taxon>Malvoideae</taxon>
        <taxon>Gossypium</taxon>
    </lineage>
</organism>
<reference evidence="1 2" key="1">
    <citation type="journal article" date="2019" name="Genome Biol. Evol.">
        <title>Insights into the evolution of the New World diploid cottons (Gossypium, subgenus Houzingenia) based on genome sequencing.</title>
        <authorList>
            <person name="Grover C.E."/>
            <person name="Arick M.A. 2nd"/>
            <person name="Thrash A."/>
            <person name="Conover J.L."/>
            <person name="Sanders W.S."/>
            <person name="Peterson D.G."/>
            <person name="Frelichowski J.E."/>
            <person name="Scheffler J.A."/>
            <person name="Scheffler B.E."/>
            <person name="Wendel J.F."/>
        </authorList>
    </citation>
    <scope>NUCLEOTIDE SEQUENCE [LARGE SCALE GENOMIC DNA]</scope>
    <source>
        <strain evidence="1">27</strain>
        <tissue evidence="1">Leaf</tissue>
    </source>
</reference>
<name>A0A7J8TJB5_GOSDV</name>